<dbReference type="Gene3D" id="3.30.2010.10">
    <property type="entry name" value="Metalloproteases ('zincins'), catalytic domain"/>
    <property type="match status" value="1"/>
</dbReference>
<reference evidence="2 3" key="1">
    <citation type="journal article" date="2016" name="Nat. Commun.">
        <title>Thousands of microbial genomes shed light on interconnected biogeochemical processes in an aquifer system.</title>
        <authorList>
            <person name="Anantharaman K."/>
            <person name="Brown C.T."/>
            <person name="Hug L.A."/>
            <person name="Sharon I."/>
            <person name="Castelle C.J."/>
            <person name="Probst A.J."/>
            <person name="Thomas B.C."/>
            <person name="Singh A."/>
            <person name="Wilkins M.J."/>
            <person name="Karaoz U."/>
            <person name="Brodie E.L."/>
            <person name="Williams K.H."/>
            <person name="Hubbard S.S."/>
            <person name="Banfield J.F."/>
        </authorList>
    </citation>
    <scope>NUCLEOTIDE SEQUENCE [LARGE SCALE GENOMIC DNA]</scope>
</reference>
<evidence type="ECO:0000313" key="3">
    <source>
        <dbReference type="Proteomes" id="UP000177309"/>
    </source>
</evidence>
<dbReference type="Proteomes" id="UP000177309">
    <property type="component" value="Unassembled WGS sequence"/>
</dbReference>
<protein>
    <recommendedName>
        <fullName evidence="1">YgjP-like metallopeptidase domain-containing protein</fullName>
    </recommendedName>
</protein>
<evidence type="ECO:0000313" key="2">
    <source>
        <dbReference type="EMBL" id="OGC34648.1"/>
    </source>
</evidence>
<dbReference type="PANTHER" id="PTHR30399">
    <property type="entry name" value="UNCHARACTERIZED PROTEIN YGJP"/>
    <property type="match status" value="1"/>
</dbReference>
<gene>
    <name evidence="2" type="ORF">A2462_04890</name>
</gene>
<dbReference type="CDD" id="cd07344">
    <property type="entry name" value="M48_yhfN_like"/>
    <property type="match status" value="1"/>
</dbReference>
<evidence type="ECO:0000259" key="1">
    <source>
        <dbReference type="Pfam" id="PF01863"/>
    </source>
</evidence>
<feature type="domain" description="YgjP-like metallopeptidase" evidence="1">
    <location>
        <begin position="11"/>
        <end position="61"/>
    </location>
</feature>
<dbReference type="EMBL" id="MEUI01000014">
    <property type="protein sequence ID" value="OGC34648.1"/>
    <property type="molecule type" value="Genomic_DNA"/>
</dbReference>
<organism evidence="2 3">
    <name type="scientific">candidate division WOR-1 bacterium RIFOXYC2_FULL_41_25</name>
    <dbReference type="NCBI Taxonomy" id="1802586"/>
    <lineage>
        <taxon>Bacteria</taxon>
        <taxon>Bacillati</taxon>
        <taxon>Saganbacteria</taxon>
    </lineage>
</organism>
<dbReference type="InterPro" id="IPR002725">
    <property type="entry name" value="YgjP-like_metallopeptidase"/>
</dbReference>
<comment type="caution">
    <text evidence="2">The sequence shown here is derived from an EMBL/GenBank/DDBJ whole genome shotgun (WGS) entry which is preliminary data.</text>
</comment>
<dbReference type="Pfam" id="PF01863">
    <property type="entry name" value="YgjP-like"/>
    <property type="match status" value="2"/>
</dbReference>
<feature type="domain" description="YgjP-like metallopeptidase" evidence="1">
    <location>
        <begin position="70"/>
        <end position="167"/>
    </location>
</feature>
<accession>A0A1F4TPN3</accession>
<proteinExistence type="predicted"/>
<dbReference type="InterPro" id="IPR053136">
    <property type="entry name" value="UTP_pyrophosphatase-like"/>
</dbReference>
<dbReference type="AlphaFoldDB" id="A0A1F4TPN3"/>
<sequence>MNSEIIRSKRRSISLQVKDDASLVIRVPQHIPDQYIIEIIERKKDWITKKQQAKSRQEHCQQIDFGEISRGEALQKKSVRANYYSALSGLKYIRIKISQAKQRWSSCSSKGSLNFAWRLVLAPQFVIDYVVVQELAHLKHRNHPKGFWREVDLFFPAYKQAKLWLKEYGGGIKLASHYI</sequence>
<dbReference type="PANTHER" id="PTHR30399:SF1">
    <property type="entry name" value="UTP PYROPHOSPHATASE"/>
    <property type="match status" value="1"/>
</dbReference>
<name>A0A1F4TPN3_UNCSA</name>